<evidence type="ECO:0000256" key="5">
    <source>
        <dbReference type="RuleBase" id="RU004379"/>
    </source>
</evidence>
<evidence type="ECO:0000256" key="1">
    <source>
        <dbReference type="ARBA" id="ARBA00004141"/>
    </source>
</evidence>
<proteinExistence type="inferred from homology"/>
<dbReference type="EMBL" id="CAJNYD010003383">
    <property type="protein sequence ID" value="CAF3504792.1"/>
    <property type="molecule type" value="Genomic_DNA"/>
</dbReference>
<dbReference type="GO" id="GO:0005783">
    <property type="term" value="C:endoplasmic reticulum"/>
    <property type="evidence" value="ECO:0007669"/>
    <property type="project" value="TreeGrafter"/>
</dbReference>
<dbReference type="Pfam" id="PF01027">
    <property type="entry name" value="Bax1-I"/>
    <property type="match status" value="1"/>
</dbReference>
<feature type="transmembrane region" description="Helical" evidence="5">
    <location>
        <begin position="125"/>
        <end position="145"/>
    </location>
</feature>
<comment type="subcellular location">
    <subcellularLocation>
        <location evidence="1">Membrane</location>
        <topology evidence="1">Multi-pass membrane protein</topology>
    </subcellularLocation>
</comment>
<protein>
    <submittedName>
        <fullName evidence="7">Uncharacterized protein</fullName>
    </submittedName>
</protein>
<feature type="transmembrane region" description="Helical" evidence="5">
    <location>
        <begin position="216"/>
        <end position="235"/>
    </location>
</feature>
<feature type="region of interest" description="Disordered" evidence="6">
    <location>
        <begin position="18"/>
        <end position="101"/>
    </location>
</feature>
<dbReference type="AlphaFoldDB" id="A0A818HAB8"/>
<name>A0A818HAB8_9BILA</name>
<dbReference type="PANTHER" id="PTHR23291">
    <property type="entry name" value="BAX INHIBITOR-RELATED"/>
    <property type="match status" value="1"/>
</dbReference>
<dbReference type="GO" id="GO:0005794">
    <property type="term" value="C:Golgi apparatus"/>
    <property type="evidence" value="ECO:0007669"/>
    <property type="project" value="TreeGrafter"/>
</dbReference>
<organism evidence="7 8">
    <name type="scientific">Rotaria socialis</name>
    <dbReference type="NCBI Taxonomy" id="392032"/>
    <lineage>
        <taxon>Eukaryota</taxon>
        <taxon>Metazoa</taxon>
        <taxon>Spiralia</taxon>
        <taxon>Gnathifera</taxon>
        <taxon>Rotifera</taxon>
        <taxon>Eurotatoria</taxon>
        <taxon>Bdelloidea</taxon>
        <taxon>Philodinida</taxon>
        <taxon>Philodinidae</taxon>
        <taxon>Rotaria</taxon>
    </lineage>
</organism>
<feature type="transmembrane region" description="Helical" evidence="5">
    <location>
        <begin position="247"/>
        <end position="267"/>
    </location>
</feature>
<dbReference type="GO" id="GO:2001234">
    <property type="term" value="P:negative regulation of apoptotic signaling pathway"/>
    <property type="evidence" value="ECO:0007669"/>
    <property type="project" value="TreeGrafter"/>
</dbReference>
<gene>
    <name evidence="7" type="ORF">LUA448_LOCUS25515</name>
</gene>
<comment type="similarity">
    <text evidence="5">Belongs to the BI1 family.</text>
</comment>
<evidence type="ECO:0000313" key="7">
    <source>
        <dbReference type="EMBL" id="CAF3504792.1"/>
    </source>
</evidence>
<feature type="transmembrane region" description="Helical" evidence="5">
    <location>
        <begin position="273"/>
        <end position="295"/>
    </location>
</feature>
<dbReference type="Proteomes" id="UP000663833">
    <property type="component" value="Unassembled WGS sequence"/>
</dbReference>
<dbReference type="InterPro" id="IPR006214">
    <property type="entry name" value="Bax_inhibitor_1-related"/>
</dbReference>
<evidence type="ECO:0000256" key="6">
    <source>
        <dbReference type="SAM" id="MobiDB-lite"/>
    </source>
</evidence>
<keyword evidence="3 5" id="KW-1133">Transmembrane helix</keyword>
<feature type="transmembrane region" description="Helical" evidence="5">
    <location>
        <begin position="160"/>
        <end position="178"/>
    </location>
</feature>
<dbReference type="CDD" id="cd10428">
    <property type="entry name" value="LFG_like"/>
    <property type="match status" value="1"/>
</dbReference>
<accession>A0A818HAB8</accession>
<feature type="compositionally biased region" description="Pro residues" evidence="6">
    <location>
        <begin position="84"/>
        <end position="94"/>
    </location>
</feature>
<keyword evidence="4 5" id="KW-0472">Membrane</keyword>
<evidence type="ECO:0000256" key="2">
    <source>
        <dbReference type="ARBA" id="ARBA00022692"/>
    </source>
</evidence>
<dbReference type="PANTHER" id="PTHR23291:SF127">
    <property type="entry name" value="PROTEIN LIFEGUARD 1-LIKE"/>
    <property type="match status" value="1"/>
</dbReference>
<evidence type="ECO:0000256" key="4">
    <source>
        <dbReference type="ARBA" id="ARBA00023136"/>
    </source>
</evidence>
<feature type="transmembrane region" description="Helical" evidence="5">
    <location>
        <begin position="190"/>
        <end position="210"/>
    </location>
</feature>
<evidence type="ECO:0000313" key="8">
    <source>
        <dbReference type="Proteomes" id="UP000663833"/>
    </source>
</evidence>
<keyword evidence="2 5" id="KW-0812">Transmembrane</keyword>
<feature type="transmembrane region" description="Helical" evidence="5">
    <location>
        <begin position="307"/>
        <end position="328"/>
    </location>
</feature>
<evidence type="ECO:0000256" key="3">
    <source>
        <dbReference type="ARBA" id="ARBA00022989"/>
    </source>
</evidence>
<reference evidence="7" key="1">
    <citation type="submission" date="2021-02" db="EMBL/GenBank/DDBJ databases">
        <authorList>
            <person name="Nowell W R."/>
        </authorList>
    </citation>
    <scope>NUCLEOTIDE SEQUENCE</scope>
</reference>
<comment type="caution">
    <text evidence="7">The sequence shown here is derived from an EMBL/GenBank/DDBJ whole genome shotgun (WGS) entry which is preliminary data.</text>
</comment>
<dbReference type="GO" id="GO:0016020">
    <property type="term" value="C:membrane"/>
    <property type="evidence" value="ECO:0007669"/>
    <property type="project" value="UniProtKB-SubCell"/>
</dbReference>
<feature type="compositionally biased region" description="Pro residues" evidence="6">
    <location>
        <begin position="57"/>
        <end position="71"/>
    </location>
</feature>
<sequence length="332" mass="37234">MKITKVLHDCITDKLSNIMNQDRNPYGPSTEGQQAYPFQQPGGFSSYPPQQPGGFPSYPPQQPGEFPPYPPQQGGGFGQNNMPFQPPPMLPRPNFPKDDEQGSGEWGNFNGLESKEIRRVFIRKVYSILMIQLAVTFGIIAIFHFTPSVRNYVRSSNGQWLYYTSYAVFLVTYFVLICSKRIARRYPLNLVLLGLLTISMGYMMGMISAYYDVASILIAVGITTGVCLGVTLFSFQTKFDFTSCMGVIFVMSLGLFIFGIVCIFIYSKILYTIYGGLGAIAFSIFLAVDTQLIMGGKRHEISAEDHICASIMLYIDIVYIFLYILTLFGSRE</sequence>